<feature type="non-terminal residue" evidence="4">
    <location>
        <position position="1"/>
    </location>
</feature>
<dbReference type="AlphaFoldDB" id="A0ABD0YPZ9"/>
<dbReference type="Pfam" id="PF00194">
    <property type="entry name" value="Carb_anhydrase"/>
    <property type="match status" value="1"/>
</dbReference>
<evidence type="ECO:0000256" key="2">
    <source>
        <dbReference type="SAM" id="MobiDB-lite"/>
    </source>
</evidence>
<comment type="caution">
    <text evidence="4">The sequence shown here is derived from an EMBL/GenBank/DDBJ whole genome shotgun (WGS) entry which is preliminary data.</text>
</comment>
<feature type="compositionally biased region" description="Basic residues" evidence="2">
    <location>
        <begin position="222"/>
        <end position="238"/>
    </location>
</feature>
<feature type="domain" description="Alpha-carbonic anhydrase" evidence="3">
    <location>
        <begin position="1"/>
        <end position="193"/>
    </location>
</feature>
<dbReference type="EMBL" id="JBFDAA010000005">
    <property type="protein sequence ID" value="KAL1132589.1"/>
    <property type="molecule type" value="Genomic_DNA"/>
</dbReference>
<dbReference type="SMART" id="SM01057">
    <property type="entry name" value="Carb_anhydrase"/>
    <property type="match status" value="1"/>
</dbReference>
<evidence type="ECO:0000313" key="5">
    <source>
        <dbReference type="Proteomes" id="UP001558652"/>
    </source>
</evidence>
<feature type="region of interest" description="Disordered" evidence="2">
    <location>
        <begin position="213"/>
        <end position="238"/>
    </location>
</feature>
<dbReference type="PANTHER" id="PTHR18952:SF233">
    <property type="entry name" value="CARBONIC ANHYDRASE 14"/>
    <property type="match status" value="1"/>
</dbReference>
<dbReference type="Proteomes" id="UP001558652">
    <property type="component" value="Unassembled WGS sequence"/>
</dbReference>
<evidence type="ECO:0000256" key="1">
    <source>
        <dbReference type="ARBA" id="ARBA00010718"/>
    </source>
</evidence>
<dbReference type="CDD" id="cd00326">
    <property type="entry name" value="alpha_CA"/>
    <property type="match status" value="1"/>
</dbReference>
<dbReference type="SUPFAM" id="SSF51069">
    <property type="entry name" value="Carbonic anhydrase"/>
    <property type="match status" value="1"/>
</dbReference>
<accession>A0ABD0YPZ9</accession>
<reference evidence="4 5" key="1">
    <citation type="submission" date="2024-07" db="EMBL/GenBank/DDBJ databases">
        <title>Chromosome-level genome assembly of the water stick insect Ranatra chinensis (Heteroptera: Nepidae).</title>
        <authorList>
            <person name="Liu X."/>
        </authorList>
    </citation>
    <scope>NUCLEOTIDE SEQUENCE [LARGE SCALE GENOMIC DNA]</scope>
    <source>
        <strain evidence="4">Cailab_2021Rc</strain>
        <tissue evidence="4">Muscle</tissue>
    </source>
</reference>
<sequence>AVILSGQWPCAVPSLTGGPLLDEYAFSQLHFHWGGDCQEGSEHTVDGVPQPLEIHAVFFNKKYPNHNEARKERNGLIALAYFANIQDEDNNNYQKIVNALPFITQANTSAYIDPVGLQFFIKDFKEDYLTYWGSVVAADCVHTILWFICRIPFGISKQQLARFRDLKDGCEKPMCRNFRRVQDLAGRAVYSVAPAKQNPNFLYPVGYDPEAAAKGAKEKGGNKGKGKKGKGGKKGKKK</sequence>
<evidence type="ECO:0000313" key="4">
    <source>
        <dbReference type="EMBL" id="KAL1132589.1"/>
    </source>
</evidence>
<dbReference type="Gene3D" id="3.10.200.10">
    <property type="entry name" value="Alpha carbonic anhydrase"/>
    <property type="match status" value="1"/>
</dbReference>
<dbReference type="InterPro" id="IPR036398">
    <property type="entry name" value="CA_dom_sf"/>
</dbReference>
<proteinExistence type="inferred from homology"/>
<dbReference type="PANTHER" id="PTHR18952">
    <property type="entry name" value="CARBONIC ANHYDRASE"/>
    <property type="match status" value="1"/>
</dbReference>
<comment type="similarity">
    <text evidence="1">Belongs to the alpha-carbonic anhydrase family.</text>
</comment>
<dbReference type="PROSITE" id="PS51144">
    <property type="entry name" value="ALPHA_CA_2"/>
    <property type="match status" value="1"/>
</dbReference>
<dbReference type="InterPro" id="IPR023561">
    <property type="entry name" value="Carbonic_anhydrase_a-class"/>
</dbReference>
<organism evidence="4 5">
    <name type="scientific">Ranatra chinensis</name>
    <dbReference type="NCBI Taxonomy" id="642074"/>
    <lineage>
        <taxon>Eukaryota</taxon>
        <taxon>Metazoa</taxon>
        <taxon>Ecdysozoa</taxon>
        <taxon>Arthropoda</taxon>
        <taxon>Hexapoda</taxon>
        <taxon>Insecta</taxon>
        <taxon>Pterygota</taxon>
        <taxon>Neoptera</taxon>
        <taxon>Paraneoptera</taxon>
        <taxon>Hemiptera</taxon>
        <taxon>Heteroptera</taxon>
        <taxon>Panheteroptera</taxon>
        <taxon>Nepomorpha</taxon>
        <taxon>Nepidae</taxon>
        <taxon>Ranatrinae</taxon>
        <taxon>Ranatra</taxon>
    </lineage>
</organism>
<name>A0ABD0YPZ9_9HEMI</name>
<keyword evidence="5" id="KW-1185">Reference proteome</keyword>
<gene>
    <name evidence="4" type="ORF">AAG570_010541</name>
</gene>
<protein>
    <recommendedName>
        <fullName evidence="3">Alpha-carbonic anhydrase domain-containing protein</fullName>
    </recommendedName>
</protein>
<evidence type="ECO:0000259" key="3">
    <source>
        <dbReference type="PROSITE" id="PS51144"/>
    </source>
</evidence>
<dbReference type="InterPro" id="IPR001148">
    <property type="entry name" value="CA_dom"/>
</dbReference>